<feature type="transmembrane region" description="Helical" evidence="9">
    <location>
        <begin position="272"/>
        <end position="292"/>
    </location>
</feature>
<evidence type="ECO:0000256" key="2">
    <source>
        <dbReference type="ARBA" id="ARBA00004651"/>
    </source>
</evidence>
<feature type="domain" description="Major facilitator superfamily (MFS) profile" evidence="10">
    <location>
        <begin position="9"/>
        <end position="389"/>
    </location>
</feature>
<dbReference type="AlphaFoldDB" id="A0A2M9G070"/>
<dbReference type="OrthoDB" id="9800416at2"/>
<dbReference type="PROSITE" id="PS00216">
    <property type="entry name" value="SUGAR_TRANSPORT_1"/>
    <property type="match status" value="1"/>
</dbReference>
<evidence type="ECO:0000256" key="8">
    <source>
        <dbReference type="ARBA" id="ARBA00023136"/>
    </source>
</evidence>
<gene>
    <name evidence="11" type="ORF">CVT23_14375</name>
</gene>
<dbReference type="SUPFAM" id="SSF103473">
    <property type="entry name" value="MFS general substrate transporter"/>
    <property type="match status" value="1"/>
</dbReference>
<feature type="transmembrane region" description="Helical" evidence="9">
    <location>
        <begin position="164"/>
        <end position="185"/>
    </location>
</feature>
<comment type="function">
    <text evidence="1">Resistance to tetracycline by an active tetracycline efflux. This is an energy-dependent process that decreases the accumulation of the antibiotic in whole cells. This protein functions as a metal-tetracycline/H(+) antiporter.</text>
</comment>
<feature type="transmembrane region" description="Helical" evidence="9">
    <location>
        <begin position="206"/>
        <end position="231"/>
    </location>
</feature>
<evidence type="ECO:0000256" key="6">
    <source>
        <dbReference type="ARBA" id="ARBA00022692"/>
    </source>
</evidence>
<dbReference type="RefSeq" id="WP_109794016.1">
    <property type="nucleotide sequence ID" value="NZ_PHIG01000037.1"/>
</dbReference>
<accession>A0A2M9G070</accession>
<dbReference type="InterPro" id="IPR020846">
    <property type="entry name" value="MFS_dom"/>
</dbReference>
<dbReference type="Gene3D" id="1.20.1720.10">
    <property type="entry name" value="Multidrug resistance protein D"/>
    <property type="match status" value="1"/>
</dbReference>
<proteinExistence type="inferred from homology"/>
<comment type="subcellular location">
    <subcellularLocation>
        <location evidence="2">Cell membrane</location>
        <topology evidence="2">Multi-pass membrane protein</topology>
    </subcellularLocation>
</comment>
<dbReference type="GO" id="GO:0022857">
    <property type="term" value="F:transmembrane transporter activity"/>
    <property type="evidence" value="ECO:0007669"/>
    <property type="project" value="InterPro"/>
</dbReference>
<feature type="transmembrane region" description="Helical" evidence="9">
    <location>
        <begin position="132"/>
        <end position="152"/>
    </location>
</feature>
<keyword evidence="5" id="KW-1003">Cell membrane</keyword>
<dbReference type="InterPro" id="IPR001958">
    <property type="entry name" value="Tet-R_TetA/multi-R_MdtG-like"/>
</dbReference>
<dbReference type="PRINTS" id="PR01035">
    <property type="entry name" value="TCRTETA"/>
</dbReference>
<dbReference type="Pfam" id="PF07690">
    <property type="entry name" value="MFS_1"/>
    <property type="match status" value="1"/>
</dbReference>
<dbReference type="InterPro" id="IPR036259">
    <property type="entry name" value="MFS_trans_sf"/>
</dbReference>
<evidence type="ECO:0000313" key="11">
    <source>
        <dbReference type="EMBL" id="PJK29095.1"/>
    </source>
</evidence>
<evidence type="ECO:0000313" key="12">
    <source>
        <dbReference type="Proteomes" id="UP000229498"/>
    </source>
</evidence>
<keyword evidence="7 9" id="KW-1133">Transmembrane helix</keyword>
<evidence type="ECO:0000256" key="7">
    <source>
        <dbReference type="ARBA" id="ARBA00022989"/>
    </source>
</evidence>
<organism evidence="11 12">
    <name type="scientific">Minwuia thermotolerans</name>
    <dbReference type="NCBI Taxonomy" id="2056226"/>
    <lineage>
        <taxon>Bacteria</taxon>
        <taxon>Pseudomonadati</taxon>
        <taxon>Pseudomonadota</taxon>
        <taxon>Alphaproteobacteria</taxon>
        <taxon>Minwuiales</taxon>
        <taxon>Minwuiaceae</taxon>
        <taxon>Minwuia</taxon>
    </lineage>
</organism>
<dbReference type="InterPro" id="IPR011701">
    <property type="entry name" value="MFS"/>
</dbReference>
<comment type="similarity">
    <text evidence="3">Belongs to the major facilitator superfamily. TCR/Tet family.</text>
</comment>
<keyword evidence="8 9" id="KW-0472">Membrane</keyword>
<keyword evidence="12" id="KW-1185">Reference proteome</keyword>
<dbReference type="GO" id="GO:0005886">
    <property type="term" value="C:plasma membrane"/>
    <property type="evidence" value="ECO:0007669"/>
    <property type="project" value="UniProtKB-SubCell"/>
</dbReference>
<reference evidence="11 12" key="1">
    <citation type="submission" date="2017-11" db="EMBL/GenBank/DDBJ databases">
        <title>Draft genome sequence of Rhizobiales bacterium SY3-13.</title>
        <authorList>
            <person name="Sun C."/>
        </authorList>
    </citation>
    <scope>NUCLEOTIDE SEQUENCE [LARGE SCALE GENOMIC DNA]</scope>
    <source>
        <strain evidence="11 12">SY3-13</strain>
    </source>
</reference>
<name>A0A2M9G070_9PROT</name>
<evidence type="ECO:0000256" key="4">
    <source>
        <dbReference type="ARBA" id="ARBA00022448"/>
    </source>
</evidence>
<feature type="transmembrane region" description="Helical" evidence="9">
    <location>
        <begin position="298"/>
        <end position="318"/>
    </location>
</feature>
<feature type="transmembrane region" description="Helical" evidence="9">
    <location>
        <begin position="100"/>
        <end position="120"/>
    </location>
</feature>
<comment type="caution">
    <text evidence="11">The sequence shown here is derived from an EMBL/GenBank/DDBJ whole genome shotgun (WGS) entry which is preliminary data.</text>
</comment>
<dbReference type="PROSITE" id="PS50850">
    <property type="entry name" value="MFS"/>
    <property type="match status" value="1"/>
</dbReference>
<feature type="transmembrane region" description="Helical" evidence="9">
    <location>
        <begin position="74"/>
        <end position="94"/>
    </location>
</feature>
<feature type="transmembrane region" description="Helical" evidence="9">
    <location>
        <begin position="330"/>
        <end position="352"/>
    </location>
</feature>
<sequence length="391" mass="40210">MRPASSPPHLITLILLTATAVSSLNLFLPALAHMAEAFATDYATMSLAVGGYLAVTTIVQLVAGPLSDRIGRRPVVLGALGIFAAASVGCALSDDIETFLAFRMLQGAVIACLALSMASVRDTTTAQDAATRISYVTMAMALSPMLGPVLGGVLDTAFGWRANFWFYAAAGLAMAALAFADMGETHVKGGESVRHGYATLLRIPRFWGFLACMTTSTAGFYIFIAGAPLVAAESFGISSAMLGVLIGSITAGFILGSFLSTRLTRRVGIVQMMLAGRIVAFAGLGLGAAILLGGHLSLWTYFGAMIFVGIGNGLTMPSAHSGIMSIRPDLAGTAAGMTGALTVAVGAALTLMTGVLLTRADAPLTLMLIMLGATGVGLVAALLLKRERPAR</sequence>
<evidence type="ECO:0000259" key="10">
    <source>
        <dbReference type="PROSITE" id="PS50850"/>
    </source>
</evidence>
<dbReference type="EMBL" id="PHIG01000037">
    <property type="protein sequence ID" value="PJK29095.1"/>
    <property type="molecule type" value="Genomic_DNA"/>
</dbReference>
<feature type="transmembrane region" description="Helical" evidence="9">
    <location>
        <begin position="237"/>
        <end position="260"/>
    </location>
</feature>
<evidence type="ECO:0000256" key="9">
    <source>
        <dbReference type="SAM" id="Phobius"/>
    </source>
</evidence>
<evidence type="ECO:0000256" key="3">
    <source>
        <dbReference type="ARBA" id="ARBA00007520"/>
    </source>
</evidence>
<feature type="transmembrane region" description="Helical" evidence="9">
    <location>
        <begin position="49"/>
        <end position="67"/>
    </location>
</feature>
<feature type="transmembrane region" description="Helical" evidence="9">
    <location>
        <begin position="364"/>
        <end position="384"/>
    </location>
</feature>
<dbReference type="InterPro" id="IPR005829">
    <property type="entry name" value="Sugar_transporter_CS"/>
</dbReference>
<evidence type="ECO:0000256" key="1">
    <source>
        <dbReference type="ARBA" id="ARBA00003279"/>
    </source>
</evidence>
<keyword evidence="4" id="KW-0813">Transport</keyword>
<keyword evidence="6 9" id="KW-0812">Transmembrane</keyword>
<dbReference type="PANTHER" id="PTHR42718:SF46">
    <property type="entry name" value="BLR6921 PROTEIN"/>
    <property type="match status" value="1"/>
</dbReference>
<dbReference type="Proteomes" id="UP000229498">
    <property type="component" value="Unassembled WGS sequence"/>
</dbReference>
<dbReference type="PANTHER" id="PTHR42718">
    <property type="entry name" value="MAJOR FACILITATOR SUPERFAMILY MULTIDRUG TRANSPORTER MFSC"/>
    <property type="match status" value="1"/>
</dbReference>
<evidence type="ECO:0000256" key="5">
    <source>
        <dbReference type="ARBA" id="ARBA00022475"/>
    </source>
</evidence>
<protein>
    <submittedName>
        <fullName evidence="11">Bcr/CflA family drug resistance efflux transporter</fullName>
    </submittedName>
</protein>